<gene>
    <name evidence="1" type="primary">Dsec\GM13274</name>
    <name evidence="1" type="ORF">Dsec_GM13274</name>
</gene>
<organism evidence="2">
    <name type="scientific">Drosophila sechellia</name>
    <name type="common">Fruit fly</name>
    <dbReference type="NCBI Taxonomy" id="7238"/>
    <lineage>
        <taxon>Eukaryota</taxon>
        <taxon>Metazoa</taxon>
        <taxon>Ecdysozoa</taxon>
        <taxon>Arthropoda</taxon>
        <taxon>Hexapoda</taxon>
        <taxon>Insecta</taxon>
        <taxon>Pterygota</taxon>
        <taxon>Neoptera</taxon>
        <taxon>Endopterygota</taxon>
        <taxon>Diptera</taxon>
        <taxon>Brachycera</taxon>
        <taxon>Muscomorpha</taxon>
        <taxon>Ephydroidea</taxon>
        <taxon>Drosophilidae</taxon>
        <taxon>Drosophila</taxon>
        <taxon>Sophophora</taxon>
    </lineage>
</organism>
<reference evidence="1 2" key="1">
    <citation type="journal article" date="2007" name="Nature">
        <title>Evolution of genes and genomes on the Drosophila phylogeny.</title>
        <authorList>
            <consortium name="Drosophila 12 Genomes Consortium"/>
            <person name="Clark A.G."/>
            <person name="Eisen M.B."/>
            <person name="Smith D.R."/>
            <person name="Bergman C.M."/>
            <person name="Oliver B."/>
            <person name="Markow T.A."/>
            <person name="Kaufman T.C."/>
            <person name="Kellis M."/>
            <person name="Gelbart W."/>
            <person name="Iyer V.N."/>
            <person name="Pollard D.A."/>
            <person name="Sackton T.B."/>
            <person name="Larracuente A.M."/>
            <person name="Singh N.D."/>
            <person name="Abad J.P."/>
            <person name="Abt D.N."/>
            <person name="Adryan B."/>
            <person name="Aguade M."/>
            <person name="Akashi H."/>
            <person name="Anderson W.W."/>
            <person name="Aquadro C.F."/>
            <person name="Ardell D.H."/>
            <person name="Arguello R."/>
            <person name="Artieri C.G."/>
            <person name="Barbash D.A."/>
            <person name="Barker D."/>
            <person name="Barsanti P."/>
            <person name="Batterham P."/>
            <person name="Batzoglou S."/>
            <person name="Begun D."/>
            <person name="Bhutkar A."/>
            <person name="Blanco E."/>
            <person name="Bosak S.A."/>
            <person name="Bradley R.K."/>
            <person name="Brand A.D."/>
            <person name="Brent M.R."/>
            <person name="Brooks A.N."/>
            <person name="Brown R.H."/>
            <person name="Butlin R.K."/>
            <person name="Caggese C."/>
            <person name="Calvi B.R."/>
            <person name="Bernardo de Carvalho A."/>
            <person name="Caspi A."/>
            <person name="Castrezana S."/>
            <person name="Celniker S.E."/>
            <person name="Chang J.L."/>
            <person name="Chapple C."/>
            <person name="Chatterji S."/>
            <person name="Chinwalla A."/>
            <person name="Civetta A."/>
            <person name="Clifton S.W."/>
            <person name="Comeron J.M."/>
            <person name="Costello J.C."/>
            <person name="Coyne J.A."/>
            <person name="Daub J."/>
            <person name="David R.G."/>
            <person name="Delcher A.L."/>
            <person name="Delehaunty K."/>
            <person name="Do C.B."/>
            <person name="Ebling H."/>
            <person name="Edwards K."/>
            <person name="Eickbush T."/>
            <person name="Evans J.D."/>
            <person name="Filipski A."/>
            <person name="Findeiss S."/>
            <person name="Freyhult E."/>
            <person name="Fulton L."/>
            <person name="Fulton R."/>
            <person name="Garcia A.C."/>
            <person name="Gardiner A."/>
            <person name="Garfield D.A."/>
            <person name="Garvin B.E."/>
            <person name="Gibson G."/>
            <person name="Gilbert D."/>
            <person name="Gnerre S."/>
            <person name="Godfrey J."/>
            <person name="Good R."/>
            <person name="Gotea V."/>
            <person name="Gravely B."/>
            <person name="Greenberg A.J."/>
            <person name="Griffiths-Jones S."/>
            <person name="Gross S."/>
            <person name="Guigo R."/>
            <person name="Gustafson E.A."/>
            <person name="Haerty W."/>
            <person name="Hahn M.W."/>
            <person name="Halligan D.L."/>
            <person name="Halpern A.L."/>
            <person name="Halter G.M."/>
            <person name="Han M.V."/>
            <person name="Heger A."/>
            <person name="Hillier L."/>
            <person name="Hinrichs A.S."/>
            <person name="Holmes I."/>
            <person name="Hoskins R.A."/>
            <person name="Hubisz M.J."/>
            <person name="Hultmark D."/>
            <person name="Huntley M.A."/>
            <person name="Jaffe D.B."/>
            <person name="Jagadeeshan S."/>
            <person name="Jeck W.R."/>
            <person name="Johnson J."/>
            <person name="Jones C.D."/>
            <person name="Jordan W.C."/>
            <person name="Karpen G.H."/>
            <person name="Kataoka E."/>
            <person name="Keightley P.D."/>
            <person name="Kheradpour P."/>
            <person name="Kirkness E.F."/>
            <person name="Koerich L.B."/>
            <person name="Kristiansen K."/>
            <person name="Kudrna D."/>
            <person name="Kulathinal R.J."/>
            <person name="Kumar S."/>
            <person name="Kwok R."/>
            <person name="Lander E."/>
            <person name="Langley C.H."/>
            <person name="Lapoint R."/>
            <person name="Lazzaro B.P."/>
            <person name="Lee S.J."/>
            <person name="Levesque L."/>
            <person name="Li R."/>
            <person name="Lin C.F."/>
            <person name="Lin M.F."/>
            <person name="Lindblad-Toh K."/>
            <person name="Llopart A."/>
            <person name="Long M."/>
            <person name="Low L."/>
            <person name="Lozovsky E."/>
            <person name="Lu J."/>
            <person name="Luo M."/>
            <person name="Machado C.A."/>
            <person name="Makalowski W."/>
            <person name="Marzo M."/>
            <person name="Matsuda M."/>
            <person name="Matzkin L."/>
            <person name="McAllister B."/>
            <person name="McBride C.S."/>
            <person name="McKernan B."/>
            <person name="McKernan K."/>
            <person name="Mendez-Lago M."/>
            <person name="Minx P."/>
            <person name="Mollenhauer M.U."/>
            <person name="Montooth K."/>
            <person name="Mount S.M."/>
            <person name="Mu X."/>
            <person name="Myers E."/>
            <person name="Negre B."/>
            <person name="Newfeld S."/>
            <person name="Nielsen R."/>
            <person name="Noor M.A."/>
            <person name="O'Grady P."/>
            <person name="Pachter L."/>
            <person name="Papaceit M."/>
            <person name="Parisi M.J."/>
            <person name="Parisi M."/>
            <person name="Parts L."/>
            <person name="Pedersen J.S."/>
            <person name="Pesole G."/>
            <person name="Phillippy A.M."/>
            <person name="Ponting C.P."/>
            <person name="Pop M."/>
            <person name="Porcelli D."/>
            <person name="Powell J.R."/>
            <person name="Prohaska S."/>
            <person name="Pruitt K."/>
            <person name="Puig M."/>
            <person name="Quesneville H."/>
            <person name="Ram K.R."/>
            <person name="Rand D."/>
            <person name="Rasmussen M.D."/>
            <person name="Reed L.K."/>
            <person name="Reenan R."/>
            <person name="Reily A."/>
            <person name="Remington K.A."/>
            <person name="Rieger T.T."/>
            <person name="Ritchie M.G."/>
            <person name="Robin C."/>
            <person name="Rogers Y.H."/>
            <person name="Rohde C."/>
            <person name="Rozas J."/>
            <person name="Rubenfield M.J."/>
            <person name="Ruiz A."/>
            <person name="Russo S."/>
            <person name="Salzberg S.L."/>
            <person name="Sanchez-Gracia A."/>
            <person name="Saranga D.J."/>
            <person name="Sato H."/>
            <person name="Schaeffer S.W."/>
            <person name="Schatz M.C."/>
            <person name="Schlenke T."/>
            <person name="Schwartz R."/>
            <person name="Segarra C."/>
            <person name="Singh R.S."/>
            <person name="Sirot L."/>
            <person name="Sirota M."/>
            <person name="Sisneros N.B."/>
            <person name="Smith C.D."/>
            <person name="Smith T.F."/>
            <person name="Spieth J."/>
            <person name="Stage D.E."/>
            <person name="Stark A."/>
            <person name="Stephan W."/>
            <person name="Strausberg R.L."/>
            <person name="Strempel S."/>
            <person name="Sturgill D."/>
            <person name="Sutton G."/>
            <person name="Sutton G.G."/>
            <person name="Tao W."/>
            <person name="Teichmann S."/>
            <person name="Tobari Y.N."/>
            <person name="Tomimura Y."/>
            <person name="Tsolas J.M."/>
            <person name="Valente V.L."/>
            <person name="Venter E."/>
            <person name="Venter J.C."/>
            <person name="Vicario S."/>
            <person name="Vieira F.G."/>
            <person name="Vilella A.J."/>
            <person name="Villasante A."/>
            <person name="Walenz B."/>
            <person name="Wang J."/>
            <person name="Wasserman M."/>
            <person name="Watts T."/>
            <person name="Wilson D."/>
            <person name="Wilson R.K."/>
            <person name="Wing R.A."/>
            <person name="Wolfner M.F."/>
            <person name="Wong A."/>
            <person name="Wong G.K."/>
            <person name="Wu C.I."/>
            <person name="Wu G."/>
            <person name="Yamamoto D."/>
            <person name="Yang H.P."/>
            <person name="Yang S.P."/>
            <person name="Yorke J.A."/>
            <person name="Yoshida K."/>
            <person name="Zdobnov E."/>
            <person name="Zhang P."/>
            <person name="Zhang Y."/>
            <person name="Zimin A.V."/>
            <person name="Baldwin J."/>
            <person name="Abdouelleil A."/>
            <person name="Abdulkadir J."/>
            <person name="Abebe A."/>
            <person name="Abera B."/>
            <person name="Abreu J."/>
            <person name="Acer S.C."/>
            <person name="Aftuck L."/>
            <person name="Alexander A."/>
            <person name="An P."/>
            <person name="Anderson E."/>
            <person name="Anderson S."/>
            <person name="Arachi H."/>
            <person name="Azer M."/>
            <person name="Bachantsang P."/>
            <person name="Barry A."/>
            <person name="Bayul T."/>
            <person name="Berlin A."/>
            <person name="Bessette D."/>
            <person name="Bloom T."/>
            <person name="Blye J."/>
            <person name="Boguslavskiy L."/>
            <person name="Bonnet C."/>
            <person name="Boukhgalter B."/>
            <person name="Bourzgui I."/>
            <person name="Brown A."/>
            <person name="Cahill P."/>
            <person name="Channer S."/>
            <person name="Cheshatsang Y."/>
            <person name="Chuda L."/>
            <person name="Citroen M."/>
            <person name="Collymore A."/>
            <person name="Cooke P."/>
            <person name="Costello M."/>
            <person name="D'Aco K."/>
            <person name="Daza R."/>
            <person name="De Haan G."/>
            <person name="DeGray S."/>
            <person name="DeMaso C."/>
            <person name="Dhargay N."/>
            <person name="Dooley K."/>
            <person name="Dooley E."/>
            <person name="Doricent M."/>
            <person name="Dorje P."/>
            <person name="Dorjee K."/>
            <person name="Dupes A."/>
            <person name="Elong R."/>
            <person name="Falk J."/>
            <person name="Farina A."/>
            <person name="Faro S."/>
            <person name="Ferguson D."/>
            <person name="Fisher S."/>
            <person name="Foley C.D."/>
            <person name="Franke A."/>
            <person name="Friedrich D."/>
            <person name="Gadbois L."/>
            <person name="Gearin G."/>
            <person name="Gearin C.R."/>
            <person name="Giannoukos G."/>
            <person name="Goode T."/>
            <person name="Graham J."/>
            <person name="Grandbois E."/>
            <person name="Grewal S."/>
            <person name="Gyaltsen K."/>
            <person name="Hafez N."/>
            <person name="Hagos B."/>
            <person name="Hall J."/>
            <person name="Henson C."/>
            <person name="Hollinger A."/>
            <person name="Honan T."/>
            <person name="Huard M.D."/>
            <person name="Hughes L."/>
            <person name="Hurhula B."/>
            <person name="Husby M.E."/>
            <person name="Kamat A."/>
            <person name="Kanga B."/>
            <person name="Kashin S."/>
            <person name="Khazanovich D."/>
            <person name="Kisner P."/>
            <person name="Lance K."/>
            <person name="Lara M."/>
            <person name="Lee W."/>
            <person name="Lennon N."/>
            <person name="Letendre F."/>
            <person name="LeVine R."/>
            <person name="Lipovsky A."/>
            <person name="Liu X."/>
            <person name="Liu J."/>
            <person name="Liu S."/>
            <person name="Lokyitsang T."/>
            <person name="Lokyitsang Y."/>
            <person name="Lubonja R."/>
            <person name="Lui A."/>
            <person name="MacDonald P."/>
            <person name="Magnisalis V."/>
            <person name="Maru K."/>
            <person name="Matthews C."/>
            <person name="McCusker W."/>
            <person name="McDonough S."/>
            <person name="Mehta T."/>
            <person name="Meldrim J."/>
            <person name="Meneus L."/>
            <person name="Mihai O."/>
            <person name="Mihalev A."/>
            <person name="Mihova T."/>
            <person name="Mittelman R."/>
            <person name="Mlenga V."/>
            <person name="Montmayeur A."/>
            <person name="Mulrain L."/>
            <person name="Navidi A."/>
            <person name="Naylor J."/>
            <person name="Negash T."/>
            <person name="Nguyen T."/>
            <person name="Nguyen N."/>
            <person name="Nicol R."/>
            <person name="Norbu C."/>
            <person name="Norbu N."/>
            <person name="Novod N."/>
            <person name="O'Neill B."/>
            <person name="Osman S."/>
            <person name="Markiewicz E."/>
            <person name="Oyono O.L."/>
            <person name="Patti C."/>
            <person name="Phunkhang P."/>
            <person name="Pierre F."/>
            <person name="Priest M."/>
            <person name="Raghuraman S."/>
            <person name="Rege F."/>
            <person name="Reyes R."/>
            <person name="Rise C."/>
            <person name="Rogov P."/>
            <person name="Ross K."/>
            <person name="Ryan E."/>
            <person name="Settipalli S."/>
            <person name="Shea T."/>
            <person name="Sherpa N."/>
            <person name="Shi L."/>
            <person name="Shih D."/>
            <person name="Sparrow T."/>
            <person name="Spaulding J."/>
            <person name="Stalker J."/>
            <person name="Stange-Thomann N."/>
            <person name="Stavropoulos S."/>
            <person name="Stone C."/>
            <person name="Strader C."/>
            <person name="Tesfaye S."/>
            <person name="Thomson T."/>
            <person name="Thoulutsang Y."/>
            <person name="Thoulutsang D."/>
            <person name="Topham K."/>
            <person name="Topping I."/>
            <person name="Tsamla T."/>
            <person name="Vassiliev H."/>
            <person name="Vo A."/>
            <person name="Wangchuk T."/>
            <person name="Wangdi T."/>
            <person name="Weiand M."/>
            <person name="Wilkinson J."/>
            <person name="Wilson A."/>
            <person name="Yadav S."/>
            <person name="Young G."/>
            <person name="Yu Q."/>
            <person name="Zembek L."/>
            <person name="Zhong D."/>
            <person name="Zimmer A."/>
            <person name="Zwirko Z."/>
            <person name="Jaffe D.B."/>
            <person name="Alvarez P."/>
            <person name="Brockman W."/>
            <person name="Butler J."/>
            <person name="Chin C."/>
            <person name="Gnerre S."/>
            <person name="Grabherr M."/>
            <person name="Kleber M."/>
            <person name="Mauceli E."/>
            <person name="MacCallum I."/>
        </authorList>
    </citation>
    <scope>NUCLEOTIDE SEQUENCE [LARGE SCALE GENOMIC DNA]</scope>
    <source>
        <strain evidence="2">Rob3c / Tucson 14021-0248.25</strain>
    </source>
</reference>
<keyword evidence="2" id="KW-1185">Reference proteome</keyword>
<dbReference type="STRING" id="7238.B4IP10"/>
<dbReference type="InterPro" id="IPR015422">
    <property type="entry name" value="PyrdxlP-dep_Trfase_small"/>
</dbReference>
<protein>
    <submittedName>
        <fullName evidence="1">GM13274</fullName>
    </submittedName>
</protein>
<dbReference type="Proteomes" id="UP000001292">
    <property type="component" value="Unassembled WGS sequence"/>
</dbReference>
<evidence type="ECO:0000313" key="2">
    <source>
        <dbReference type="Proteomes" id="UP000001292"/>
    </source>
</evidence>
<name>B4IP10_DROSE</name>
<dbReference type="HOGENOM" id="CLU_2760516_0_0_1"/>
<dbReference type="AlphaFoldDB" id="B4IP10"/>
<proteinExistence type="predicted"/>
<sequence>MSIYADVPKGPAIEVFALTQAFKDDSNPNKVNLSVGVGSPLHFSTPRTAGTPVSVPTQQATLLEVIWKSM</sequence>
<dbReference type="EMBL" id="CH677593">
    <property type="protein sequence ID" value="EDW49325.1"/>
    <property type="molecule type" value="Genomic_DNA"/>
</dbReference>
<accession>B4IP10</accession>
<evidence type="ECO:0000313" key="1">
    <source>
        <dbReference type="EMBL" id="EDW49325.1"/>
    </source>
</evidence>
<dbReference type="Gene3D" id="3.90.1150.10">
    <property type="entry name" value="Aspartate Aminotransferase, domain 1"/>
    <property type="match status" value="1"/>
</dbReference>